<feature type="transmembrane region" description="Helical" evidence="1">
    <location>
        <begin position="12"/>
        <end position="33"/>
    </location>
</feature>
<keyword evidence="1" id="KW-0472">Membrane</keyword>
<evidence type="ECO:0000256" key="1">
    <source>
        <dbReference type="SAM" id="Phobius"/>
    </source>
</evidence>
<keyword evidence="3" id="KW-1185">Reference proteome</keyword>
<keyword evidence="1" id="KW-0812">Transmembrane</keyword>
<dbReference type="NCBIfam" id="TIGR02532">
    <property type="entry name" value="IV_pilin_GFxxxE"/>
    <property type="match status" value="1"/>
</dbReference>
<dbReference type="EMBL" id="CP053452">
    <property type="protein sequence ID" value="QJW97189.1"/>
    <property type="molecule type" value="Genomic_DNA"/>
</dbReference>
<evidence type="ECO:0000313" key="3">
    <source>
        <dbReference type="Proteomes" id="UP000503447"/>
    </source>
</evidence>
<name>A0A6M5YTK4_9BACT</name>
<organism evidence="2 3">
    <name type="scientific">Frigoriglobus tundricola</name>
    <dbReference type="NCBI Taxonomy" id="2774151"/>
    <lineage>
        <taxon>Bacteria</taxon>
        <taxon>Pseudomonadati</taxon>
        <taxon>Planctomycetota</taxon>
        <taxon>Planctomycetia</taxon>
        <taxon>Gemmatales</taxon>
        <taxon>Gemmataceae</taxon>
        <taxon>Frigoriglobus</taxon>
    </lineage>
</organism>
<protein>
    <recommendedName>
        <fullName evidence="4">Prepilin-type N-terminal cleavage/methylation domain-containing protein</fullName>
    </recommendedName>
</protein>
<dbReference type="RefSeq" id="WP_171472608.1">
    <property type="nucleotide sequence ID" value="NZ_CP053452.2"/>
</dbReference>
<accession>A0A6M5YTK4</accession>
<dbReference type="AlphaFoldDB" id="A0A6M5YTK4"/>
<dbReference type="InterPro" id="IPR012902">
    <property type="entry name" value="N_methyl_site"/>
</dbReference>
<proteinExistence type="predicted"/>
<sequence length="171" mass="17368">MTRCRPARTARPGLSLIEVILALAILVLATTAISRLFDIGTDRGTEARVYSRGARLAQSKMAEAEAGLISPLSGGANGQFDGDDAAWTYSVTAEGAGPTNLYTVTVTVSRDVRGKPLQVSLTQMVFDPALIGSSAQAETPDASSVITAGTSTIDGVSSSSMGASSTGGASP</sequence>
<evidence type="ECO:0000313" key="2">
    <source>
        <dbReference type="EMBL" id="QJW97189.1"/>
    </source>
</evidence>
<keyword evidence="1" id="KW-1133">Transmembrane helix</keyword>
<dbReference type="KEGG" id="ftj:FTUN_4754"/>
<reference evidence="3" key="1">
    <citation type="submission" date="2020-05" db="EMBL/GenBank/DDBJ databases">
        <title>Frigoriglobus tundricola gen. nov., sp. nov., a psychrotolerant cellulolytic planctomycete of the family Gemmataceae with two divergent copies of 16S rRNA gene.</title>
        <authorList>
            <person name="Kulichevskaya I.S."/>
            <person name="Ivanova A.A."/>
            <person name="Naumoff D.G."/>
            <person name="Beletsky A.V."/>
            <person name="Rijpstra W.I.C."/>
            <person name="Sinninghe Damste J.S."/>
            <person name="Mardanov A.V."/>
            <person name="Ravin N.V."/>
            <person name="Dedysh S.N."/>
        </authorList>
    </citation>
    <scope>NUCLEOTIDE SEQUENCE [LARGE SCALE GENOMIC DNA]</scope>
    <source>
        <strain evidence="3">PL17</strain>
    </source>
</reference>
<gene>
    <name evidence="2" type="ORF">FTUN_4754</name>
</gene>
<dbReference type="Proteomes" id="UP000503447">
    <property type="component" value="Chromosome"/>
</dbReference>
<evidence type="ECO:0008006" key="4">
    <source>
        <dbReference type="Google" id="ProtNLM"/>
    </source>
</evidence>